<proteinExistence type="predicted"/>
<gene>
    <name evidence="3" type="ORF">FTUN_5226</name>
</gene>
<evidence type="ECO:0000313" key="3">
    <source>
        <dbReference type="EMBL" id="QJW97649.1"/>
    </source>
</evidence>
<dbReference type="Pfam" id="PF06439">
    <property type="entry name" value="3keto-disac_hyd"/>
    <property type="match status" value="1"/>
</dbReference>
<feature type="chain" id="PRO_5026912019" evidence="1">
    <location>
        <begin position="25"/>
        <end position="265"/>
    </location>
</feature>
<dbReference type="GO" id="GO:0016787">
    <property type="term" value="F:hydrolase activity"/>
    <property type="evidence" value="ECO:0007669"/>
    <property type="project" value="UniProtKB-KW"/>
</dbReference>
<evidence type="ECO:0000259" key="2">
    <source>
        <dbReference type="Pfam" id="PF06439"/>
    </source>
</evidence>
<accession>A0A6M5YUQ3</accession>
<protein>
    <submittedName>
        <fullName evidence="3">Beta-jelly-roll-type glycoside hydrolase</fullName>
    </submittedName>
</protein>
<keyword evidence="3" id="KW-0378">Hydrolase</keyword>
<feature type="signal peptide" evidence="1">
    <location>
        <begin position="1"/>
        <end position="24"/>
    </location>
</feature>
<dbReference type="AlphaFoldDB" id="A0A6M5YUQ3"/>
<dbReference type="KEGG" id="ftj:FTUN_5226"/>
<dbReference type="RefSeq" id="WP_171472984.1">
    <property type="nucleotide sequence ID" value="NZ_CP053452.2"/>
</dbReference>
<dbReference type="Gene3D" id="2.60.120.560">
    <property type="entry name" value="Exo-inulinase, domain 1"/>
    <property type="match status" value="1"/>
</dbReference>
<dbReference type="InterPro" id="IPR010496">
    <property type="entry name" value="AL/BT2_dom"/>
</dbReference>
<organism evidence="3 4">
    <name type="scientific">Frigoriglobus tundricola</name>
    <dbReference type="NCBI Taxonomy" id="2774151"/>
    <lineage>
        <taxon>Bacteria</taxon>
        <taxon>Pseudomonadati</taxon>
        <taxon>Planctomycetota</taxon>
        <taxon>Planctomycetia</taxon>
        <taxon>Gemmatales</taxon>
        <taxon>Gemmataceae</taxon>
        <taxon>Frigoriglobus</taxon>
    </lineage>
</organism>
<dbReference type="Proteomes" id="UP000503447">
    <property type="component" value="Chromosome"/>
</dbReference>
<name>A0A6M5YUQ3_9BACT</name>
<keyword evidence="1" id="KW-0732">Signal</keyword>
<keyword evidence="4" id="KW-1185">Reference proteome</keyword>
<sequence length="265" mass="29823">MTRLRFLLAAPLVAFVALPQPVPAADPKDKDGDWVPLFNGKNLDGWTPKITGYELGDNYADTFRVEDGVLKVGYDKYKAFDGKFGHLFYKDKFSHYRLRVEYRFVGDQCKGGPGWATRNSGVMFHCQDPKTMRKDQEFPVSIEFQLLGGLGKGKRSTANMCSPGTHIVLDGKLYKTHCHDSKSKTYNGDVWVTAELEVHGSGTVKHFVEGELVMEYEKPQLDDGDADAKKLIKDGKVLLEEGYVSLQAESHPVEFRKVEIKVLKK</sequence>
<reference evidence="4" key="1">
    <citation type="submission" date="2020-05" db="EMBL/GenBank/DDBJ databases">
        <title>Frigoriglobus tundricola gen. nov., sp. nov., a psychrotolerant cellulolytic planctomycete of the family Gemmataceae with two divergent copies of 16S rRNA gene.</title>
        <authorList>
            <person name="Kulichevskaya I.S."/>
            <person name="Ivanova A.A."/>
            <person name="Naumoff D.G."/>
            <person name="Beletsky A.V."/>
            <person name="Rijpstra W.I.C."/>
            <person name="Sinninghe Damste J.S."/>
            <person name="Mardanov A.V."/>
            <person name="Ravin N.V."/>
            <person name="Dedysh S.N."/>
        </authorList>
    </citation>
    <scope>NUCLEOTIDE SEQUENCE [LARGE SCALE GENOMIC DNA]</scope>
    <source>
        <strain evidence="4">PL17</strain>
    </source>
</reference>
<evidence type="ECO:0000256" key="1">
    <source>
        <dbReference type="SAM" id="SignalP"/>
    </source>
</evidence>
<evidence type="ECO:0000313" key="4">
    <source>
        <dbReference type="Proteomes" id="UP000503447"/>
    </source>
</evidence>
<dbReference type="EMBL" id="CP053452">
    <property type="protein sequence ID" value="QJW97649.1"/>
    <property type="molecule type" value="Genomic_DNA"/>
</dbReference>
<feature type="domain" description="3-keto-alpha-glucoside-1,2-lyase/3-keto-2-hydroxy-glucal hydratase" evidence="2">
    <location>
        <begin position="33"/>
        <end position="261"/>
    </location>
</feature>